<evidence type="ECO:0000313" key="1">
    <source>
        <dbReference type="EMBL" id="CAG8850408.1"/>
    </source>
</evidence>
<name>A0ACA9SXM3_9GLOM</name>
<dbReference type="Proteomes" id="UP000789920">
    <property type="component" value="Unassembled WGS sequence"/>
</dbReference>
<proteinExistence type="predicted"/>
<feature type="non-terminal residue" evidence="1">
    <location>
        <position position="1"/>
    </location>
</feature>
<comment type="caution">
    <text evidence="1">The sequence shown here is derived from an EMBL/GenBank/DDBJ whole genome shotgun (WGS) entry which is preliminary data.</text>
</comment>
<accession>A0ACA9SXM3</accession>
<reference evidence="1" key="1">
    <citation type="submission" date="2021-06" db="EMBL/GenBank/DDBJ databases">
        <authorList>
            <person name="Kallberg Y."/>
            <person name="Tangrot J."/>
            <person name="Rosling A."/>
        </authorList>
    </citation>
    <scope>NUCLEOTIDE SEQUENCE</scope>
    <source>
        <strain evidence="1">MA461A</strain>
    </source>
</reference>
<organism evidence="1 2">
    <name type="scientific">Racocetra persica</name>
    <dbReference type="NCBI Taxonomy" id="160502"/>
    <lineage>
        <taxon>Eukaryota</taxon>
        <taxon>Fungi</taxon>
        <taxon>Fungi incertae sedis</taxon>
        <taxon>Mucoromycota</taxon>
        <taxon>Glomeromycotina</taxon>
        <taxon>Glomeromycetes</taxon>
        <taxon>Diversisporales</taxon>
        <taxon>Gigasporaceae</taxon>
        <taxon>Racocetra</taxon>
    </lineage>
</organism>
<sequence>SVILRQHYREFKETSKTKNKDYLSKTAQEVESHPKTEEKEKSKEEAMSIEILDEQEIKDIFYSTDDEIKDTQKEAEQATICSEAELTTRDELALN</sequence>
<dbReference type="EMBL" id="CAJVQC010170639">
    <property type="protein sequence ID" value="CAG8850408.1"/>
    <property type="molecule type" value="Genomic_DNA"/>
</dbReference>
<evidence type="ECO:0000313" key="2">
    <source>
        <dbReference type="Proteomes" id="UP000789920"/>
    </source>
</evidence>
<protein>
    <submittedName>
        <fullName evidence="1">15452_t:CDS:1</fullName>
    </submittedName>
</protein>
<feature type="non-terminal residue" evidence="1">
    <location>
        <position position="95"/>
    </location>
</feature>
<keyword evidence="2" id="KW-1185">Reference proteome</keyword>
<gene>
    <name evidence="1" type="ORF">RPERSI_LOCUS36078</name>
</gene>